<organism evidence="1 2">
    <name type="scientific">Panagrolaimus sp. ES5</name>
    <dbReference type="NCBI Taxonomy" id="591445"/>
    <lineage>
        <taxon>Eukaryota</taxon>
        <taxon>Metazoa</taxon>
        <taxon>Ecdysozoa</taxon>
        <taxon>Nematoda</taxon>
        <taxon>Chromadorea</taxon>
        <taxon>Rhabditida</taxon>
        <taxon>Tylenchina</taxon>
        <taxon>Panagrolaimomorpha</taxon>
        <taxon>Panagrolaimoidea</taxon>
        <taxon>Panagrolaimidae</taxon>
        <taxon>Panagrolaimus</taxon>
    </lineage>
</organism>
<dbReference type="Proteomes" id="UP000887579">
    <property type="component" value="Unplaced"/>
</dbReference>
<evidence type="ECO:0000313" key="1">
    <source>
        <dbReference type="Proteomes" id="UP000887579"/>
    </source>
</evidence>
<protein>
    <submittedName>
        <fullName evidence="2">Uncharacterized protein</fullName>
    </submittedName>
</protein>
<accession>A0AC34F449</accession>
<evidence type="ECO:0000313" key="2">
    <source>
        <dbReference type="WBParaSite" id="ES5_v2.g11797.t1"/>
    </source>
</evidence>
<sequence length="119" mass="13821">MTADEKISEQFRNKLKMEIVAKNFASTDEACQYWKQRVVADGKEFTAEQERLIKYKLQKLIQNANDESMDDQDARVGESVSSDSDEEEEDEEEDVDDEFDEDIEMGEEGKLNKKLKRTA</sequence>
<name>A0AC34F449_9BILA</name>
<dbReference type="WBParaSite" id="ES5_v2.g11797.t1">
    <property type="protein sequence ID" value="ES5_v2.g11797.t1"/>
    <property type="gene ID" value="ES5_v2.g11797"/>
</dbReference>
<proteinExistence type="predicted"/>
<reference evidence="2" key="1">
    <citation type="submission" date="2022-11" db="UniProtKB">
        <authorList>
            <consortium name="WormBaseParasite"/>
        </authorList>
    </citation>
    <scope>IDENTIFICATION</scope>
</reference>